<evidence type="ECO:0000259" key="3">
    <source>
        <dbReference type="Pfam" id="PF25390"/>
    </source>
</evidence>
<evidence type="ECO:0000313" key="5">
    <source>
        <dbReference type="Proteomes" id="UP001320170"/>
    </source>
</evidence>
<name>A0ABS8X5B8_9GAMM</name>
<proteinExistence type="predicted"/>
<dbReference type="Gene3D" id="2.130.10.30">
    <property type="entry name" value="Regulator of chromosome condensation 1/beta-lactamase-inhibitor protein II"/>
    <property type="match status" value="2"/>
</dbReference>
<keyword evidence="5" id="KW-1185">Reference proteome</keyword>
<organism evidence="4 5">
    <name type="scientific">Legionella resiliens</name>
    <dbReference type="NCBI Taxonomy" id="2905958"/>
    <lineage>
        <taxon>Bacteria</taxon>
        <taxon>Pseudomonadati</taxon>
        <taxon>Pseudomonadota</taxon>
        <taxon>Gammaproteobacteria</taxon>
        <taxon>Legionellales</taxon>
        <taxon>Legionellaceae</taxon>
        <taxon>Legionella</taxon>
    </lineage>
</organism>
<dbReference type="PRINTS" id="PR00633">
    <property type="entry name" value="RCCNDNSATION"/>
</dbReference>
<dbReference type="SUPFAM" id="SSF50985">
    <property type="entry name" value="RCC1/BLIP-II"/>
    <property type="match status" value="1"/>
</dbReference>
<dbReference type="RefSeq" id="WP_232891004.1">
    <property type="nucleotide sequence ID" value="NZ_JAJSPM010000008.1"/>
</dbReference>
<dbReference type="PROSITE" id="PS50012">
    <property type="entry name" value="RCC1_3"/>
    <property type="match status" value="4"/>
</dbReference>
<feature type="domain" description="RCC1-like" evidence="3">
    <location>
        <begin position="217"/>
        <end position="442"/>
    </location>
</feature>
<evidence type="ECO:0000256" key="2">
    <source>
        <dbReference type="ARBA" id="ARBA00022737"/>
    </source>
</evidence>
<accession>A0ABS8X5B8</accession>
<dbReference type="InterPro" id="IPR058923">
    <property type="entry name" value="RCC1-like_dom"/>
</dbReference>
<dbReference type="PANTHER" id="PTHR45982">
    <property type="entry name" value="REGULATOR OF CHROMOSOME CONDENSATION"/>
    <property type="match status" value="1"/>
</dbReference>
<dbReference type="InterPro" id="IPR009091">
    <property type="entry name" value="RCC1/BLIP-II"/>
</dbReference>
<keyword evidence="1" id="KW-0344">Guanine-nucleotide releasing factor</keyword>
<keyword evidence="2" id="KW-0677">Repeat</keyword>
<reference evidence="4 5" key="1">
    <citation type="journal article" date="2024" name="Pathogens">
        <title>Characterization of a Novel Species of Legionella Isolated from a Healthcare Facility: Legionella resiliens sp. nov.</title>
        <authorList>
            <person name="Cristino S."/>
            <person name="Pascale M.R."/>
            <person name="Marino F."/>
            <person name="Derelitto C."/>
            <person name="Salaris S."/>
            <person name="Orsini M."/>
            <person name="Squarzoni S."/>
            <person name="Grottola A."/>
            <person name="Girolamini L."/>
        </authorList>
    </citation>
    <scope>NUCLEOTIDE SEQUENCE [LARGE SCALE GENOMIC DNA]</scope>
    <source>
        <strain evidence="4 5">8cVS16</strain>
    </source>
</reference>
<dbReference type="PANTHER" id="PTHR45982:SF1">
    <property type="entry name" value="REGULATOR OF CHROMOSOME CONDENSATION"/>
    <property type="match status" value="1"/>
</dbReference>
<dbReference type="InterPro" id="IPR000408">
    <property type="entry name" value="Reg_chr_condens"/>
</dbReference>
<dbReference type="EMBL" id="JAJTND010000004">
    <property type="protein sequence ID" value="MCE3532959.1"/>
    <property type="molecule type" value="Genomic_DNA"/>
</dbReference>
<evidence type="ECO:0000256" key="1">
    <source>
        <dbReference type="ARBA" id="ARBA00022658"/>
    </source>
</evidence>
<protein>
    <recommendedName>
        <fullName evidence="3">RCC1-like domain-containing protein</fullName>
    </recommendedName>
</protein>
<sequence length="456" mass="50610">MPRSHLVSEQNTHILLKLPLEILIYLAFNYLDYDTATKFIAIALRSSAALSVELNHRERSIKNLSQAYHDNQKRYSDYSLTTDISAGPDSSFYFSSGRWFGCGFIPWREQLEVNTPQALTLQYSRQFIFNFWPTSPQPLKPIKIACSNLETLFLTASGDVYIARSNEASSSWCFGFAKLVLEKLSIKDVADICAGCDHFLLRTKNGKVYSFGNNRHGQLGLGNFLENASTPELIQELADKKIMSIFAGGDHSFCISDHNEIYGFGWNEFGQLGTKTTARSQYTPLPIEAFGKEIITDIALGFNHTIFLSQTGIMYSCGENSTGKLGLGNFEDPERPTQISHLAHYKIVMVATGDAHTVCLTDNGQVFGFGNCERGQLGLECKETNIPMPISSLPDKIIKIVAGDYHTLCLSTQRIAYAFGQNKNGQLGLGHSKDEYLPHKITPVTETVSPAPASPR</sequence>
<dbReference type="InterPro" id="IPR051553">
    <property type="entry name" value="Ran_GTPase-activating"/>
</dbReference>
<gene>
    <name evidence="4" type="ORF">LXO92_11280</name>
</gene>
<dbReference type="Pfam" id="PF25390">
    <property type="entry name" value="WD40_RLD"/>
    <property type="match status" value="1"/>
</dbReference>
<dbReference type="Proteomes" id="UP001320170">
    <property type="component" value="Unassembled WGS sequence"/>
</dbReference>
<evidence type="ECO:0000313" key="4">
    <source>
        <dbReference type="EMBL" id="MCE3532959.1"/>
    </source>
</evidence>
<comment type="caution">
    <text evidence="4">The sequence shown here is derived from an EMBL/GenBank/DDBJ whole genome shotgun (WGS) entry which is preliminary data.</text>
</comment>